<feature type="chain" id="PRO_5037087746" evidence="1">
    <location>
        <begin position="21"/>
        <end position="64"/>
    </location>
</feature>
<keyword evidence="1" id="KW-0732">Signal</keyword>
<dbReference type="AlphaFoldDB" id="A0A917MDF5"/>
<comment type="caution">
    <text evidence="2">The sequence shown here is derived from an EMBL/GenBank/DDBJ whole genome shotgun (WGS) entry which is preliminary data.</text>
</comment>
<reference evidence="2" key="1">
    <citation type="journal article" date="2014" name="Int. J. Syst. Evol. Microbiol.">
        <title>Complete genome sequence of Corynebacterium casei LMG S-19264T (=DSM 44701T), isolated from a smear-ripened cheese.</title>
        <authorList>
            <consortium name="US DOE Joint Genome Institute (JGI-PGF)"/>
            <person name="Walter F."/>
            <person name="Albersmeier A."/>
            <person name="Kalinowski J."/>
            <person name="Ruckert C."/>
        </authorList>
    </citation>
    <scope>NUCLEOTIDE SEQUENCE</scope>
    <source>
        <strain evidence="2">CGMCC 1.12195</strain>
    </source>
</reference>
<name>A0A917MDF5_9SPHI</name>
<proteinExistence type="predicted"/>
<dbReference type="EMBL" id="BMER01000004">
    <property type="protein sequence ID" value="GGG96257.1"/>
    <property type="molecule type" value="Genomic_DNA"/>
</dbReference>
<accession>A0A917MDF5</accession>
<reference evidence="2" key="2">
    <citation type="submission" date="2020-09" db="EMBL/GenBank/DDBJ databases">
        <authorList>
            <person name="Sun Q."/>
            <person name="Zhou Y."/>
        </authorList>
    </citation>
    <scope>NUCLEOTIDE SEQUENCE</scope>
    <source>
        <strain evidence="2">CGMCC 1.12195</strain>
    </source>
</reference>
<dbReference type="Proteomes" id="UP000660862">
    <property type="component" value="Unassembled WGS sequence"/>
</dbReference>
<evidence type="ECO:0000256" key="1">
    <source>
        <dbReference type="SAM" id="SignalP"/>
    </source>
</evidence>
<protein>
    <submittedName>
        <fullName evidence="2">Uncharacterized protein</fullName>
    </submittedName>
</protein>
<gene>
    <name evidence="2" type="ORF">GCM10007415_34340</name>
</gene>
<keyword evidence="3" id="KW-1185">Reference proteome</keyword>
<organism evidence="2 3">
    <name type="scientific">Parapedobacter pyrenivorans</name>
    <dbReference type="NCBI Taxonomy" id="1305674"/>
    <lineage>
        <taxon>Bacteria</taxon>
        <taxon>Pseudomonadati</taxon>
        <taxon>Bacteroidota</taxon>
        <taxon>Sphingobacteriia</taxon>
        <taxon>Sphingobacteriales</taxon>
        <taxon>Sphingobacteriaceae</taxon>
        <taxon>Parapedobacter</taxon>
    </lineage>
</organism>
<evidence type="ECO:0000313" key="2">
    <source>
        <dbReference type="EMBL" id="GGG96257.1"/>
    </source>
</evidence>
<dbReference type="RefSeq" id="WP_188507319.1">
    <property type="nucleotide sequence ID" value="NZ_BMER01000004.1"/>
</dbReference>
<evidence type="ECO:0000313" key="3">
    <source>
        <dbReference type="Proteomes" id="UP000660862"/>
    </source>
</evidence>
<feature type="signal peptide" evidence="1">
    <location>
        <begin position="1"/>
        <end position="20"/>
    </location>
</feature>
<sequence>MRTRILYLFLVFGLLLPAASDVQGRTAAYTATEQKDATVYITKPGRVTTSDHTSIAIFPTATFV</sequence>